<evidence type="ECO:0000313" key="5">
    <source>
        <dbReference type="Proteomes" id="UP000051048"/>
    </source>
</evidence>
<dbReference type="STRING" id="1423740.FC36_GL000766"/>
<dbReference type="PANTHER" id="PTHR45626">
    <property type="entry name" value="TRANSCRIPTION TERMINATION FACTOR 2-RELATED"/>
    <property type="match status" value="1"/>
</dbReference>
<organism evidence="4 5">
    <name type="scientific">Ligilactobacillus equi DSM 15833 = JCM 10991</name>
    <dbReference type="NCBI Taxonomy" id="1423740"/>
    <lineage>
        <taxon>Bacteria</taxon>
        <taxon>Bacillati</taxon>
        <taxon>Bacillota</taxon>
        <taxon>Bacilli</taxon>
        <taxon>Lactobacillales</taxon>
        <taxon>Lactobacillaceae</taxon>
        <taxon>Ligilactobacillus</taxon>
    </lineage>
</organism>
<gene>
    <name evidence="4" type="ORF">FC36_GL000766</name>
</gene>
<keyword evidence="2" id="KW-0378">Hydrolase</keyword>
<reference evidence="4 5" key="1">
    <citation type="journal article" date="2015" name="Genome Announc.">
        <title>Expanding the biotechnology potential of lactobacilli through comparative genomics of 213 strains and associated genera.</title>
        <authorList>
            <person name="Sun Z."/>
            <person name="Harris H.M."/>
            <person name="McCann A."/>
            <person name="Guo C."/>
            <person name="Argimon S."/>
            <person name="Zhang W."/>
            <person name="Yang X."/>
            <person name="Jeffery I.B."/>
            <person name="Cooney J.C."/>
            <person name="Kagawa T.F."/>
            <person name="Liu W."/>
            <person name="Song Y."/>
            <person name="Salvetti E."/>
            <person name="Wrobel A."/>
            <person name="Rasinkangas P."/>
            <person name="Parkhill J."/>
            <person name="Rea M.C."/>
            <person name="O'Sullivan O."/>
            <person name="Ritari J."/>
            <person name="Douillard F.P."/>
            <person name="Paul Ross R."/>
            <person name="Yang R."/>
            <person name="Briner A.E."/>
            <person name="Felis G.E."/>
            <person name="de Vos W.M."/>
            <person name="Barrangou R."/>
            <person name="Klaenhammer T.R."/>
            <person name="Caufield P.W."/>
            <person name="Cui Y."/>
            <person name="Zhang H."/>
            <person name="O'Toole P.W."/>
        </authorList>
    </citation>
    <scope>NUCLEOTIDE SEQUENCE [LARGE SCALE GENOMIC DNA]</scope>
    <source>
        <strain evidence="4 5">DSM 15833</strain>
    </source>
</reference>
<dbReference type="Proteomes" id="UP000051048">
    <property type="component" value="Unassembled WGS sequence"/>
</dbReference>
<dbReference type="InterPro" id="IPR050628">
    <property type="entry name" value="SNF2_RAD54_helicase_TF"/>
</dbReference>
<dbReference type="EMBL" id="AZFH01000015">
    <property type="protein sequence ID" value="KRL83196.1"/>
    <property type="molecule type" value="Genomic_DNA"/>
</dbReference>
<dbReference type="InterPro" id="IPR049730">
    <property type="entry name" value="SNF2/RAD54-like_C"/>
</dbReference>
<dbReference type="PATRIC" id="fig|1423740.3.peg.813"/>
<keyword evidence="1" id="KW-0547">Nucleotide-binding</keyword>
<sequence>MVIHYDPWWNVAAQNQATDRAHRIGQANKVMVYKLIVKDSLEEKIMDMEAKKAK</sequence>
<dbReference type="RefSeq" id="WP_225349945.1">
    <property type="nucleotide sequence ID" value="NZ_AZFH01000015.1"/>
</dbReference>
<evidence type="ECO:0000313" key="4">
    <source>
        <dbReference type="EMBL" id="KRL83196.1"/>
    </source>
</evidence>
<dbReference type="GO" id="GO:0006281">
    <property type="term" value="P:DNA repair"/>
    <property type="evidence" value="ECO:0007669"/>
    <property type="project" value="TreeGrafter"/>
</dbReference>
<evidence type="ECO:0008006" key="6">
    <source>
        <dbReference type="Google" id="ProtNLM"/>
    </source>
</evidence>
<dbReference type="InterPro" id="IPR027417">
    <property type="entry name" value="P-loop_NTPase"/>
</dbReference>
<dbReference type="AlphaFoldDB" id="A0A0R1TP20"/>
<dbReference type="Gene3D" id="3.40.50.300">
    <property type="entry name" value="P-loop containing nucleotide triphosphate hydrolases"/>
    <property type="match status" value="1"/>
</dbReference>
<dbReference type="CDD" id="cd18793">
    <property type="entry name" value="SF2_C_SNF"/>
    <property type="match status" value="1"/>
</dbReference>
<evidence type="ECO:0000256" key="2">
    <source>
        <dbReference type="ARBA" id="ARBA00022801"/>
    </source>
</evidence>
<comment type="caution">
    <text evidence="4">The sequence shown here is derived from an EMBL/GenBank/DDBJ whole genome shotgun (WGS) entry which is preliminary data.</text>
</comment>
<keyword evidence="3" id="KW-0067">ATP-binding</keyword>
<name>A0A0R1TP20_9LACO</name>
<proteinExistence type="predicted"/>
<dbReference type="GO" id="GO:0016787">
    <property type="term" value="F:hydrolase activity"/>
    <property type="evidence" value="ECO:0007669"/>
    <property type="project" value="UniProtKB-KW"/>
</dbReference>
<accession>A0A0R1TP20</accession>
<evidence type="ECO:0000256" key="3">
    <source>
        <dbReference type="ARBA" id="ARBA00022840"/>
    </source>
</evidence>
<dbReference type="GO" id="GO:0005524">
    <property type="term" value="F:ATP binding"/>
    <property type="evidence" value="ECO:0007669"/>
    <property type="project" value="UniProtKB-KW"/>
</dbReference>
<evidence type="ECO:0000256" key="1">
    <source>
        <dbReference type="ARBA" id="ARBA00022741"/>
    </source>
</evidence>
<dbReference type="SUPFAM" id="SSF52540">
    <property type="entry name" value="P-loop containing nucleoside triphosphate hydrolases"/>
    <property type="match status" value="1"/>
</dbReference>
<protein>
    <recommendedName>
        <fullName evidence="6">Helicase C-terminal domain-containing protein</fullName>
    </recommendedName>
</protein>
<dbReference type="GO" id="GO:0008094">
    <property type="term" value="F:ATP-dependent activity, acting on DNA"/>
    <property type="evidence" value="ECO:0007669"/>
    <property type="project" value="TreeGrafter"/>
</dbReference>